<gene>
    <name evidence="1" type="ORF">Lsha_0516</name>
</gene>
<keyword evidence="2" id="KW-1185">Reference proteome</keyword>
<dbReference type="PATRIC" id="fig|1122169.6.peg.589"/>
<dbReference type="InterPro" id="IPR047879">
    <property type="entry name" value="YjiT"/>
</dbReference>
<dbReference type="RefSeq" id="WP_018578529.1">
    <property type="nucleotide sequence ID" value="NZ_KB892435.1"/>
</dbReference>
<sequence length="1129" mass="129913">MDHSHSEFLEWKKGLFAQLDIPNADGRQLYAYRLTEHQFNELEKLLRKNLTRNTRYGILGMLVDSSPQFCSLFVLYAAEWWRRRFNGSRWSWEPILMDLGVDKNSWSASQRETCIIEGLKRWRLRLSNTDGLRYLGTIAVQGGLPMQLLADAKGSIGRILRNVLKLATHSTELSIIFNWVESLHEELPKSYQKKDVYLLLAEVIAILLALKKETQLTNSLEAVDKLNKLIPNWRERFPLPVDDNEIKGLLEQLIRDVASERDDRSQPLFSVERYLDCQNEEIWQLRSTAFLPDKISTNDIYKQFGINEEIILPRILEIVIEVSDWHRSITARRIAGQNLYLLNQSPLELKGDFAADEHTMSLRTMDGGHWIIALRNGSELNSSLPWVFEKMKETFPRLIRQGGGGVKSVEAFIAVPCGWILNALSGSRCIQISYIEEPEREVYLVNGEVKVLDGLGRFWTIKTGRADSNDESFYWSGDRMWGEFIRPPLAFLGKPKLYKFSGETSYPIQDTSVVWTQGRILGFIEAYYAEHHEEKVRSKMVILPSEAKIDIKPESLDHGVIYLRHWRVAHANLSKDSKIELCVKNEGDSLVLICNSIANRPPEWFEVNLSWESNTATAKVRLPFPAKGARCFDPSGAVLPSESWVSIKHLVGYRIIIISPPHVFVELCLRLRHTADPHKDHEFRRPLRSFGNSIQKEIRLQDYSEDIESLLAADELLDAWVEATILIERQTSLVLKISRYDCPLERDDSLIKLGITTAKKFNINDIASLSVSALKLEQPADEAIILPQRYSEGVPVGAWEFSPSEKEPGSWLIFPMEGASILFRPTLWVIAGETHKSRSLSEALSVENRHDRAMVLDQVIMEMSFNYLDPNWSYLENLAGHLGHLPLASLDLWKRFIRFPQAMAALALRMNKLPDNFLHRFPLELPFTWELITFECWKNATEYLRKQCIEWFGEVFAPKQLYNHITERVTAFTMLNEQPALRSLLSLVRSTVLGEQCRDILMLKHSGSDSIFEHQLFIGEDCLLQKLLRVHSGAQWPNDSELFYLVKNFRKDHNFHQLFPTQLDDHKDGVIGLPILLAAQVATNSIDKCFSHSENIHKLRTYKRFDPEWFELAFDLTIARTVSSGLMKI</sequence>
<dbReference type="NCBIfam" id="NF038336">
    <property type="entry name" value="YjiT_fam"/>
    <property type="match status" value="1"/>
</dbReference>
<evidence type="ECO:0000313" key="2">
    <source>
        <dbReference type="Proteomes" id="UP000054600"/>
    </source>
</evidence>
<dbReference type="AlphaFoldDB" id="A0A0W0Z7Q3"/>
<comment type="caution">
    <text evidence="1">The sequence shown here is derived from an EMBL/GenBank/DDBJ whole genome shotgun (WGS) entry which is preliminary data.</text>
</comment>
<accession>A0A0W0Z7Q3</accession>
<proteinExistence type="predicted"/>
<dbReference type="Proteomes" id="UP000054600">
    <property type="component" value="Unassembled WGS sequence"/>
</dbReference>
<organism evidence="1 2">
    <name type="scientific">Legionella shakespearei DSM 23087</name>
    <dbReference type="NCBI Taxonomy" id="1122169"/>
    <lineage>
        <taxon>Bacteria</taxon>
        <taxon>Pseudomonadati</taxon>
        <taxon>Pseudomonadota</taxon>
        <taxon>Gammaproteobacteria</taxon>
        <taxon>Legionellales</taxon>
        <taxon>Legionellaceae</taxon>
        <taxon>Legionella</taxon>
    </lineage>
</organism>
<reference evidence="1 2" key="1">
    <citation type="submission" date="2015-11" db="EMBL/GenBank/DDBJ databases">
        <title>Genomic analysis of 38 Legionella species identifies large and diverse effector repertoires.</title>
        <authorList>
            <person name="Burstein D."/>
            <person name="Amaro F."/>
            <person name="Zusman T."/>
            <person name="Lifshitz Z."/>
            <person name="Cohen O."/>
            <person name="Gilbert J.A."/>
            <person name="Pupko T."/>
            <person name="Shuman H.A."/>
            <person name="Segal G."/>
        </authorList>
    </citation>
    <scope>NUCLEOTIDE SEQUENCE [LARGE SCALE GENOMIC DNA]</scope>
    <source>
        <strain evidence="1 2">ATCC 49655</strain>
    </source>
</reference>
<protein>
    <submittedName>
        <fullName evidence="1">Uncharacterized protein</fullName>
    </submittedName>
</protein>
<dbReference type="EMBL" id="LNYW01000016">
    <property type="protein sequence ID" value="KTD65147.1"/>
    <property type="molecule type" value="Genomic_DNA"/>
</dbReference>
<dbReference type="eggNOG" id="ENOG502Z8ER">
    <property type="taxonomic scope" value="Bacteria"/>
</dbReference>
<evidence type="ECO:0000313" key="1">
    <source>
        <dbReference type="EMBL" id="KTD65147.1"/>
    </source>
</evidence>
<name>A0A0W0Z7Q3_9GAMM</name>
<dbReference type="OrthoDB" id="5494042at2"/>